<evidence type="ECO:0000313" key="3">
    <source>
        <dbReference type="EMBL" id="CAD1474649.1"/>
    </source>
</evidence>
<evidence type="ECO:0000313" key="4">
    <source>
        <dbReference type="Proteomes" id="UP000752696"/>
    </source>
</evidence>
<keyword evidence="2" id="KW-0812">Transmembrane</keyword>
<reference evidence="3" key="1">
    <citation type="submission" date="2020-07" db="EMBL/GenBank/DDBJ databases">
        <authorList>
            <person name="Nazaruddin N."/>
        </authorList>
    </citation>
    <scope>NUCLEOTIDE SEQUENCE</scope>
</reference>
<evidence type="ECO:0000256" key="2">
    <source>
        <dbReference type="SAM" id="Phobius"/>
    </source>
</evidence>
<comment type="caution">
    <text evidence="3">The sequence shown here is derived from an EMBL/GenBank/DDBJ whole genome shotgun (WGS) entry which is preliminary data.</text>
</comment>
<keyword evidence="4" id="KW-1185">Reference proteome</keyword>
<feature type="region of interest" description="Disordered" evidence="1">
    <location>
        <begin position="270"/>
        <end position="290"/>
    </location>
</feature>
<feature type="transmembrane region" description="Helical" evidence="2">
    <location>
        <begin position="174"/>
        <end position="198"/>
    </location>
</feature>
<organism evidence="3 4">
    <name type="scientific">Heterotrigona itama</name>
    <dbReference type="NCBI Taxonomy" id="395501"/>
    <lineage>
        <taxon>Eukaryota</taxon>
        <taxon>Metazoa</taxon>
        <taxon>Ecdysozoa</taxon>
        <taxon>Arthropoda</taxon>
        <taxon>Hexapoda</taxon>
        <taxon>Insecta</taxon>
        <taxon>Pterygota</taxon>
        <taxon>Neoptera</taxon>
        <taxon>Endopterygota</taxon>
        <taxon>Hymenoptera</taxon>
        <taxon>Apocrita</taxon>
        <taxon>Aculeata</taxon>
        <taxon>Apoidea</taxon>
        <taxon>Anthophila</taxon>
        <taxon>Apidae</taxon>
        <taxon>Heterotrigona</taxon>
    </lineage>
</organism>
<dbReference type="EMBL" id="CAJDYZ010007824">
    <property type="protein sequence ID" value="CAD1474649.1"/>
    <property type="molecule type" value="Genomic_DNA"/>
</dbReference>
<dbReference type="GO" id="GO:0016020">
    <property type="term" value="C:membrane"/>
    <property type="evidence" value="ECO:0007669"/>
    <property type="project" value="TreeGrafter"/>
</dbReference>
<proteinExistence type="predicted"/>
<keyword evidence="2" id="KW-0472">Membrane</keyword>
<sequence length="444" mass="48307">NTGRQVFDFRRNGFRVDIRVVPSLKNDSAKDDGFPEFPTTDISRCVIDLSLICARKRLGRFLESIRDLNEIYLMGQNVKLVKTRVINDRRFANDSNDVIERSINDFFDTFALRITLPKWNGKQEKNQIDVMFDETPGFEGFKKGGGGCKKGGKGKGDKCKTMMMVGLMMLKMKFMGIATMKGMMMGGMSMMISMAMLMQKYMKGGGGGGGHGGGGQYKEIVLLTKAGGGGGGGGGYGGGGGGGGYGGGGGHGGGGGGGYGGGGGGGDYGAPPPSSYGPPSGGGGWGRSFGRRFITNGLEKTEHITTSKNSSLNAEQPAPRTESTNYHIYKYPFINSNFTRPDWNYSNREELGRHQYLTNNVTDVENDKEMEPLLRSESDNYTIETNPYRSDDSRDYVTDSRAVVNYVDNEHVASTNYIANNYDTSVIHPVYDNEWQPTEEKYSS</sequence>
<keyword evidence="2" id="KW-1133">Transmembrane helix</keyword>
<dbReference type="AlphaFoldDB" id="A0A6V7H7L2"/>
<dbReference type="InterPro" id="IPR012464">
    <property type="entry name" value="DUF1676"/>
</dbReference>
<dbReference type="PRINTS" id="PR01228">
    <property type="entry name" value="EGGSHELL"/>
</dbReference>
<protein>
    <submittedName>
        <fullName evidence="3">Uncharacterized protein</fullName>
    </submittedName>
</protein>
<gene>
    <name evidence="3" type="ORF">MHI_LOCUS482211</name>
</gene>
<dbReference type="OrthoDB" id="6622274at2759"/>
<accession>A0A6V7H7L2</accession>
<dbReference type="Pfam" id="PF07898">
    <property type="entry name" value="DUF1676"/>
    <property type="match status" value="1"/>
</dbReference>
<name>A0A6V7H7L2_9HYME</name>
<dbReference type="Proteomes" id="UP000752696">
    <property type="component" value="Unassembled WGS sequence"/>
</dbReference>
<evidence type="ECO:0000256" key="1">
    <source>
        <dbReference type="SAM" id="MobiDB-lite"/>
    </source>
</evidence>
<dbReference type="PANTHER" id="PTHR21879">
    <property type="entry name" value="FI03362P-RELATED-RELATED"/>
    <property type="match status" value="1"/>
</dbReference>
<feature type="non-terminal residue" evidence="3">
    <location>
        <position position="444"/>
    </location>
</feature>